<dbReference type="AlphaFoldDB" id="A0A4Q9PGP0"/>
<feature type="region of interest" description="Disordered" evidence="1">
    <location>
        <begin position="290"/>
        <end position="314"/>
    </location>
</feature>
<reference evidence="2 3" key="1">
    <citation type="submission" date="2019-01" db="EMBL/GenBank/DDBJ databases">
        <title>Draft genome sequences of three monokaryotic isolates of the white-rot basidiomycete fungus Dichomitus squalens.</title>
        <authorList>
            <consortium name="DOE Joint Genome Institute"/>
            <person name="Lopez S.C."/>
            <person name="Andreopoulos B."/>
            <person name="Pangilinan J."/>
            <person name="Lipzen A."/>
            <person name="Riley R."/>
            <person name="Ahrendt S."/>
            <person name="Ng V."/>
            <person name="Barry K."/>
            <person name="Daum C."/>
            <person name="Grigoriev I.V."/>
            <person name="Hilden K.S."/>
            <person name="Makela M.R."/>
            <person name="de Vries R.P."/>
        </authorList>
    </citation>
    <scope>NUCLEOTIDE SEQUENCE [LARGE SCALE GENOMIC DNA]</scope>
    <source>
        <strain evidence="2 3">CBS 464.89</strain>
    </source>
</reference>
<evidence type="ECO:0000313" key="2">
    <source>
        <dbReference type="EMBL" id="TBU51716.1"/>
    </source>
</evidence>
<name>A0A4Q9PGP0_9APHY</name>
<protein>
    <submittedName>
        <fullName evidence="2">Uncharacterized protein</fullName>
    </submittedName>
</protein>
<dbReference type="EMBL" id="ML145291">
    <property type="protein sequence ID" value="TBU51716.1"/>
    <property type="molecule type" value="Genomic_DNA"/>
</dbReference>
<dbReference type="Proteomes" id="UP000292082">
    <property type="component" value="Unassembled WGS sequence"/>
</dbReference>
<accession>A0A4Q9PGP0</accession>
<proteinExistence type="predicted"/>
<organism evidence="2 3">
    <name type="scientific">Dichomitus squalens</name>
    <dbReference type="NCBI Taxonomy" id="114155"/>
    <lineage>
        <taxon>Eukaryota</taxon>
        <taxon>Fungi</taxon>
        <taxon>Dikarya</taxon>
        <taxon>Basidiomycota</taxon>
        <taxon>Agaricomycotina</taxon>
        <taxon>Agaricomycetes</taxon>
        <taxon>Polyporales</taxon>
        <taxon>Polyporaceae</taxon>
        <taxon>Dichomitus</taxon>
    </lineage>
</organism>
<sequence length="314" mass="34615">MWTSVAKLRAPREEAPDVGGARTAPDSPKRRSIYAPKLRSLKNIMHRATTMHVVVTQADDYDADAYYSVVKPCVPVLRHERAVPSPFLTRARPACVLAGNAEWLPRMDRPVFYPASVSVEVRAPPVRMALIYACSGRARRDLTQQEVLVTADVKISVASPVPGGVFGSAAGPCRAPPACSPATFQLEDTPAVTARDVPRRRAMPLFGLQNTRFLTWDVPSTYSRYIQVLPAVEESWAMASALKHDAQIEENQNARIRRHLRSDFRRTIHRDPPPSRALLRHLYVLPPAPHTAASAGGNGKVKLEAESRAQPIAL</sequence>
<evidence type="ECO:0000256" key="1">
    <source>
        <dbReference type="SAM" id="MobiDB-lite"/>
    </source>
</evidence>
<evidence type="ECO:0000313" key="3">
    <source>
        <dbReference type="Proteomes" id="UP000292082"/>
    </source>
</evidence>
<feature type="region of interest" description="Disordered" evidence="1">
    <location>
        <begin position="1"/>
        <end position="30"/>
    </location>
</feature>
<gene>
    <name evidence="2" type="ORF">BD310DRAFT_910496</name>
</gene>
<keyword evidence="3" id="KW-1185">Reference proteome</keyword>